<evidence type="ECO:0008006" key="3">
    <source>
        <dbReference type="Google" id="ProtNLM"/>
    </source>
</evidence>
<proteinExistence type="predicted"/>
<sequence length="67" mass="7989">MTFQTGRKKYPSILLFDWEGRPLAELKLTRFVNSFDIDMVNKTLYVFDVYNDKMFAYDLSEVLNKIV</sequence>
<name>A0A413T0A4_9BACT</name>
<evidence type="ECO:0000313" key="2">
    <source>
        <dbReference type="Proteomes" id="UP000283855"/>
    </source>
</evidence>
<dbReference type="Proteomes" id="UP000283855">
    <property type="component" value="Unassembled WGS sequence"/>
</dbReference>
<dbReference type="AlphaFoldDB" id="A0A413T0A4"/>
<accession>A0A413T0A4</accession>
<dbReference type="EMBL" id="QSFT01000013">
    <property type="protein sequence ID" value="RHA75901.1"/>
    <property type="molecule type" value="Genomic_DNA"/>
</dbReference>
<organism evidence="1 2">
    <name type="scientific">Phocaeicola coprophilus</name>
    <dbReference type="NCBI Taxonomy" id="387090"/>
    <lineage>
        <taxon>Bacteria</taxon>
        <taxon>Pseudomonadati</taxon>
        <taxon>Bacteroidota</taxon>
        <taxon>Bacteroidia</taxon>
        <taxon>Bacteroidales</taxon>
        <taxon>Bacteroidaceae</taxon>
        <taxon>Phocaeicola</taxon>
    </lineage>
</organism>
<reference evidence="1 2" key="1">
    <citation type="submission" date="2018-08" db="EMBL/GenBank/DDBJ databases">
        <title>A genome reference for cultivated species of the human gut microbiota.</title>
        <authorList>
            <person name="Zou Y."/>
            <person name="Xue W."/>
            <person name="Luo G."/>
        </authorList>
    </citation>
    <scope>NUCLEOTIDE SEQUENCE [LARGE SCALE GENOMIC DNA]</scope>
    <source>
        <strain evidence="1 2">AM42-38</strain>
    </source>
</reference>
<dbReference type="RefSeq" id="WP_118400378.1">
    <property type="nucleotide sequence ID" value="NZ_CABJGD010000013.1"/>
</dbReference>
<evidence type="ECO:0000313" key="1">
    <source>
        <dbReference type="EMBL" id="RHA75901.1"/>
    </source>
</evidence>
<comment type="caution">
    <text evidence="1">The sequence shown here is derived from an EMBL/GenBank/DDBJ whole genome shotgun (WGS) entry which is preliminary data.</text>
</comment>
<gene>
    <name evidence="1" type="ORF">DW921_07610</name>
</gene>
<protein>
    <recommendedName>
        <fullName evidence="3">6-bladed beta-propeller</fullName>
    </recommendedName>
</protein>